<dbReference type="Gene3D" id="3.30.43.10">
    <property type="entry name" value="Uridine Diphospho-n-acetylenolpyruvylglucosamine Reductase, domain 2"/>
    <property type="match status" value="1"/>
</dbReference>
<evidence type="ECO:0000259" key="2">
    <source>
        <dbReference type="PROSITE" id="PS51387"/>
    </source>
</evidence>
<dbReference type="OrthoDB" id="9800184at2"/>
<evidence type="ECO:0000313" key="4">
    <source>
        <dbReference type="Proteomes" id="UP000031030"/>
    </source>
</evidence>
<evidence type="ECO:0000256" key="1">
    <source>
        <dbReference type="ARBA" id="ARBA00023002"/>
    </source>
</evidence>
<sequence length="437" mass="47772">MTRPGGQWRNWGRSASVRPQRVEFPDSVGAVQRAVVAAAAHGMKVKAVGAGHSFTGIAVAPGVLLDLTDLTGVVDVDRDRSRVTLRAGTRLHQIPSLLQPYGLAMQNLGDIDRQSISGAISTGTHGTGAGFGGIATQIVGVTLVTADGELLHVDEEENADLLPAVVVGLGALGILVEVTIQCVPAFALAAVEHPEPLDEVLESLDARVASADHFEFYWFPHTDVALTKTQTRMPASTALRPLPKVGKWIDEELLSNGVYRLVCAAGTAVPGIIPPFSRLAVRLTGNREYTDLSNRVLTQNRNVRFREMEYALPAENVRPAFEAVRALIAEQGLRISFPIEVRFAAPDDLWLSTAHGRASGYIAVHRYWRENPTSYFTGVEKIMTSFGGRPHWGKMHTQDAASLRERYPRFDDFTALRHRLDPTRMFANAYLQRVLGE</sequence>
<dbReference type="SUPFAM" id="SSF56176">
    <property type="entry name" value="FAD-binding/transporter-associated domain-like"/>
    <property type="match status" value="1"/>
</dbReference>
<dbReference type="Pfam" id="PF01565">
    <property type="entry name" value="FAD_binding_4"/>
    <property type="match status" value="1"/>
</dbReference>
<dbReference type="Gene3D" id="1.10.45.10">
    <property type="entry name" value="Vanillyl-alcohol Oxidase, Chain A, domain 4"/>
    <property type="match status" value="1"/>
</dbReference>
<dbReference type="Pfam" id="PF04030">
    <property type="entry name" value="ALO"/>
    <property type="match status" value="1"/>
</dbReference>
<reference evidence="3 4" key="1">
    <citation type="submission" date="2014-11" db="EMBL/GenBank/DDBJ databases">
        <title>Genome sequence of Microbacterium mangrovi MUSC 115(T).</title>
        <authorList>
            <person name="Lee L.-H."/>
        </authorList>
    </citation>
    <scope>NUCLEOTIDE SEQUENCE [LARGE SCALE GENOMIC DNA]</scope>
    <source>
        <strain evidence="3 4">MUSC 115</strain>
    </source>
</reference>
<dbReference type="PANTHER" id="PTHR43762">
    <property type="entry name" value="L-GULONOLACTONE OXIDASE"/>
    <property type="match status" value="1"/>
</dbReference>
<name>A0A0B2AA10_9MICO</name>
<dbReference type="RefSeq" id="WP_039397020.1">
    <property type="nucleotide sequence ID" value="NZ_JTDK01000006.1"/>
</dbReference>
<keyword evidence="4" id="KW-1185">Reference proteome</keyword>
<dbReference type="STRING" id="1348253.LK09_05630"/>
<gene>
    <name evidence="3" type="ORF">LK09_05630</name>
</gene>
<organism evidence="3 4">
    <name type="scientific">Microbacterium mangrovi</name>
    <dbReference type="NCBI Taxonomy" id="1348253"/>
    <lineage>
        <taxon>Bacteria</taxon>
        <taxon>Bacillati</taxon>
        <taxon>Actinomycetota</taxon>
        <taxon>Actinomycetes</taxon>
        <taxon>Micrococcales</taxon>
        <taxon>Microbacteriaceae</taxon>
        <taxon>Microbacterium</taxon>
    </lineage>
</organism>
<dbReference type="EMBL" id="JTDK01000006">
    <property type="protein sequence ID" value="KHK98476.1"/>
    <property type="molecule type" value="Genomic_DNA"/>
</dbReference>
<dbReference type="AlphaFoldDB" id="A0A0B2AA10"/>
<dbReference type="InterPro" id="IPR036318">
    <property type="entry name" value="FAD-bd_PCMH-like_sf"/>
</dbReference>
<dbReference type="InterPro" id="IPR010031">
    <property type="entry name" value="FAD_lactone_oxidase-like"/>
</dbReference>
<dbReference type="InterPro" id="IPR016169">
    <property type="entry name" value="FAD-bd_PCMH_sub2"/>
</dbReference>
<dbReference type="InterPro" id="IPR016166">
    <property type="entry name" value="FAD-bd_PCMH"/>
</dbReference>
<dbReference type="InterPro" id="IPR007173">
    <property type="entry name" value="ALO_C"/>
</dbReference>
<accession>A0A0B2AA10</accession>
<dbReference type="NCBIfam" id="TIGR01679">
    <property type="entry name" value="bact_FAD_ox"/>
    <property type="match status" value="1"/>
</dbReference>
<dbReference type="PROSITE" id="PS51387">
    <property type="entry name" value="FAD_PCMH"/>
    <property type="match status" value="1"/>
</dbReference>
<proteinExistence type="predicted"/>
<dbReference type="Proteomes" id="UP000031030">
    <property type="component" value="Unassembled WGS sequence"/>
</dbReference>
<dbReference type="GO" id="GO:0003885">
    <property type="term" value="F:D-arabinono-1,4-lactone oxidase activity"/>
    <property type="evidence" value="ECO:0007669"/>
    <property type="project" value="InterPro"/>
</dbReference>
<feature type="domain" description="FAD-binding PCMH-type" evidence="2">
    <location>
        <begin position="15"/>
        <end position="185"/>
    </location>
</feature>
<dbReference type="Gene3D" id="3.30.465.10">
    <property type="match status" value="1"/>
</dbReference>
<dbReference type="GO" id="GO:0071949">
    <property type="term" value="F:FAD binding"/>
    <property type="evidence" value="ECO:0007669"/>
    <property type="project" value="InterPro"/>
</dbReference>
<dbReference type="PIRSF" id="PIRSF000136">
    <property type="entry name" value="LGO_GLO"/>
    <property type="match status" value="1"/>
</dbReference>
<dbReference type="InterPro" id="IPR016171">
    <property type="entry name" value="Vanillyl_alc_oxidase_C-sub2"/>
</dbReference>
<dbReference type="GO" id="GO:0080049">
    <property type="term" value="F:L-gulono-1,4-lactone dehydrogenase activity"/>
    <property type="evidence" value="ECO:0007669"/>
    <property type="project" value="TreeGrafter"/>
</dbReference>
<dbReference type="Gene3D" id="3.30.70.2520">
    <property type="match status" value="1"/>
</dbReference>
<keyword evidence="1" id="KW-0560">Oxidoreductase</keyword>
<dbReference type="InterPro" id="IPR006094">
    <property type="entry name" value="Oxid_FAD_bind_N"/>
</dbReference>
<evidence type="ECO:0000313" key="3">
    <source>
        <dbReference type="EMBL" id="KHK98476.1"/>
    </source>
</evidence>
<dbReference type="PANTHER" id="PTHR43762:SF1">
    <property type="entry name" value="D-ARABINONO-1,4-LACTONE OXIDASE"/>
    <property type="match status" value="1"/>
</dbReference>
<protein>
    <submittedName>
        <fullName evidence="3">FAD-linked oxidoreductase</fullName>
    </submittedName>
</protein>
<dbReference type="GO" id="GO:0016020">
    <property type="term" value="C:membrane"/>
    <property type="evidence" value="ECO:0007669"/>
    <property type="project" value="InterPro"/>
</dbReference>
<dbReference type="InterPro" id="IPR016167">
    <property type="entry name" value="FAD-bd_PCMH_sub1"/>
</dbReference>
<comment type="caution">
    <text evidence="3">The sequence shown here is derived from an EMBL/GenBank/DDBJ whole genome shotgun (WGS) entry which is preliminary data.</text>
</comment>